<proteinExistence type="predicted"/>
<dbReference type="Proteomes" id="UP000316770">
    <property type="component" value="Chromosome"/>
</dbReference>
<organism evidence="1 2">
    <name type="scientific">Rosistilla oblonga</name>
    <dbReference type="NCBI Taxonomy" id="2527990"/>
    <lineage>
        <taxon>Bacteria</taxon>
        <taxon>Pseudomonadati</taxon>
        <taxon>Planctomycetota</taxon>
        <taxon>Planctomycetia</taxon>
        <taxon>Pirellulales</taxon>
        <taxon>Pirellulaceae</taxon>
        <taxon>Rosistilla</taxon>
    </lineage>
</organism>
<evidence type="ECO:0000313" key="2">
    <source>
        <dbReference type="Proteomes" id="UP000316770"/>
    </source>
</evidence>
<keyword evidence="2" id="KW-1185">Reference proteome</keyword>
<accession>A0A518IUJ7</accession>
<evidence type="ECO:0000313" key="1">
    <source>
        <dbReference type="EMBL" id="QDV56761.1"/>
    </source>
</evidence>
<evidence type="ECO:0008006" key="3">
    <source>
        <dbReference type="Google" id="ProtNLM"/>
    </source>
</evidence>
<dbReference type="RefSeq" id="WP_145285557.1">
    <property type="nucleotide sequence ID" value="NZ_CP036318.1"/>
</dbReference>
<dbReference type="AlphaFoldDB" id="A0A518IUJ7"/>
<protein>
    <recommendedName>
        <fullName evidence="3">Plasmid stabilization system protein</fullName>
    </recommendedName>
</protein>
<dbReference type="InterPro" id="IPR035093">
    <property type="entry name" value="RelE/ParE_toxin_dom_sf"/>
</dbReference>
<reference evidence="1 2" key="1">
    <citation type="submission" date="2019-02" db="EMBL/GenBank/DDBJ databases">
        <title>Deep-cultivation of Planctomycetes and their phenomic and genomic characterization uncovers novel biology.</title>
        <authorList>
            <person name="Wiegand S."/>
            <person name="Jogler M."/>
            <person name="Boedeker C."/>
            <person name="Pinto D."/>
            <person name="Vollmers J."/>
            <person name="Rivas-Marin E."/>
            <person name="Kohn T."/>
            <person name="Peeters S.H."/>
            <person name="Heuer A."/>
            <person name="Rast P."/>
            <person name="Oberbeckmann S."/>
            <person name="Bunk B."/>
            <person name="Jeske O."/>
            <person name="Meyerdierks A."/>
            <person name="Storesund J.E."/>
            <person name="Kallscheuer N."/>
            <person name="Luecker S."/>
            <person name="Lage O.M."/>
            <person name="Pohl T."/>
            <person name="Merkel B.J."/>
            <person name="Hornburger P."/>
            <person name="Mueller R.-W."/>
            <person name="Bruemmer F."/>
            <person name="Labrenz M."/>
            <person name="Spormann A.M."/>
            <person name="Op den Camp H."/>
            <person name="Overmann J."/>
            <person name="Amann R."/>
            <person name="Jetten M.S.M."/>
            <person name="Mascher T."/>
            <person name="Medema M.H."/>
            <person name="Devos D.P."/>
            <person name="Kaster A.-K."/>
            <person name="Ovreas L."/>
            <person name="Rohde M."/>
            <person name="Galperin M.Y."/>
            <person name="Jogler C."/>
        </authorList>
    </citation>
    <scope>NUCLEOTIDE SEQUENCE [LARGE SCALE GENOMIC DNA]</scope>
    <source>
        <strain evidence="1 2">Mal33</strain>
    </source>
</reference>
<gene>
    <name evidence="1" type="ORF">Mal33_27600</name>
</gene>
<dbReference type="Gene3D" id="3.30.2310.20">
    <property type="entry name" value="RelE-like"/>
    <property type="match status" value="1"/>
</dbReference>
<sequence length="106" mass="12214">MSFRLNVTNQARDDITRNANWWAENHSLDEALTWYDSVYDQLNELLAFPESHGLAAENDAFPYELREKLVGGKKRTYRAIFTIEGAEIRVLTIRRAAQRAITPDDA</sequence>
<name>A0A518IUJ7_9BACT</name>
<dbReference type="EMBL" id="CP036318">
    <property type="protein sequence ID" value="QDV56761.1"/>
    <property type="molecule type" value="Genomic_DNA"/>
</dbReference>